<dbReference type="GO" id="GO:0016853">
    <property type="term" value="F:isomerase activity"/>
    <property type="evidence" value="ECO:0007669"/>
    <property type="project" value="UniProtKB-KW"/>
</dbReference>
<evidence type="ECO:0000313" key="3">
    <source>
        <dbReference type="Proteomes" id="UP000253426"/>
    </source>
</evidence>
<keyword evidence="3" id="KW-1185">Reference proteome</keyword>
<dbReference type="AlphaFoldDB" id="A0A366HP65"/>
<organism evidence="2 3">
    <name type="scientific">Roseimicrobium gellanilyticum</name>
    <dbReference type="NCBI Taxonomy" id="748857"/>
    <lineage>
        <taxon>Bacteria</taxon>
        <taxon>Pseudomonadati</taxon>
        <taxon>Verrucomicrobiota</taxon>
        <taxon>Verrucomicrobiia</taxon>
        <taxon>Verrucomicrobiales</taxon>
        <taxon>Verrucomicrobiaceae</taxon>
        <taxon>Roseimicrobium</taxon>
    </lineage>
</organism>
<proteinExistence type="predicted"/>
<dbReference type="InterPro" id="IPR013022">
    <property type="entry name" value="Xyl_isomerase-like_TIM-brl"/>
</dbReference>
<accession>A0A366HP65</accession>
<gene>
    <name evidence="2" type="ORF">DES53_103158</name>
</gene>
<dbReference type="InterPro" id="IPR036237">
    <property type="entry name" value="Xyl_isomerase-like_sf"/>
</dbReference>
<dbReference type="SUPFAM" id="SSF51658">
    <property type="entry name" value="Xylose isomerase-like"/>
    <property type="match status" value="1"/>
</dbReference>
<evidence type="ECO:0000259" key="1">
    <source>
        <dbReference type="Pfam" id="PF01261"/>
    </source>
</evidence>
<keyword evidence="2" id="KW-0413">Isomerase</keyword>
<dbReference type="Gene3D" id="3.20.20.150">
    <property type="entry name" value="Divalent-metal-dependent TIM barrel enzymes"/>
    <property type="match status" value="1"/>
</dbReference>
<reference evidence="2 3" key="1">
    <citation type="submission" date="2018-06" db="EMBL/GenBank/DDBJ databases">
        <title>Genomic Encyclopedia of Type Strains, Phase IV (KMG-IV): sequencing the most valuable type-strain genomes for metagenomic binning, comparative biology and taxonomic classification.</title>
        <authorList>
            <person name="Goeker M."/>
        </authorList>
    </citation>
    <scope>NUCLEOTIDE SEQUENCE [LARGE SCALE GENOMIC DNA]</scope>
    <source>
        <strain evidence="2 3">DSM 25532</strain>
    </source>
</reference>
<evidence type="ECO:0000313" key="2">
    <source>
        <dbReference type="EMBL" id="RBP45161.1"/>
    </source>
</evidence>
<dbReference type="PANTHER" id="PTHR12110">
    <property type="entry name" value="HYDROXYPYRUVATE ISOMERASE"/>
    <property type="match status" value="1"/>
</dbReference>
<dbReference type="Proteomes" id="UP000253426">
    <property type="component" value="Unassembled WGS sequence"/>
</dbReference>
<feature type="domain" description="Xylose isomerase-like TIM barrel" evidence="1">
    <location>
        <begin position="37"/>
        <end position="244"/>
    </location>
</feature>
<dbReference type="EMBL" id="QNRR01000003">
    <property type="protein sequence ID" value="RBP45161.1"/>
    <property type="molecule type" value="Genomic_DNA"/>
</dbReference>
<dbReference type="InterPro" id="IPR050312">
    <property type="entry name" value="IolE/XylAMocC-like"/>
</dbReference>
<name>A0A366HP65_9BACT</name>
<sequence length="264" mass="29044">MALPAQGQTTAPFKGKIRKCLKWGMVKDQSLPLPEAFRKLKACGYDGVEPSFKHVKDADSWLAASKETGLVIDCVVGAGEPDLNAVIDLAKKLGGDSILVTTGYDQKKTWWENWKESQAKIKAAGPHGEKQGIKVLIENVWASFLISPLDMQHYVEEIAHPFVGVHYDVGNVMRWGVAEHWIQVIGKHIGKLDIKEYDLGVAMKEGMSAGFKKPIGEGSINWAAVREELVKINYTGWAAAEVAAGDWDYLADVAQRMDKVLGIV</sequence>
<dbReference type="Pfam" id="PF01261">
    <property type="entry name" value="AP_endonuc_2"/>
    <property type="match status" value="1"/>
</dbReference>
<protein>
    <submittedName>
        <fullName evidence="2">Hexulose-6-phosphate isomerase</fullName>
    </submittedName>
</protein>
<comment type="caution">
    <text evidence="2">The sequence shown here is derived from an EMBL/GenBank/DDBJ whole genome shotgun (WGS) entry which is preliminary data.</text>
</comment>